<name>A0A923HPR2_9BURK</name>
<dbReference type="SUPFAM" id="SSF48452">
    <property type="entry name" value="TPR-like"/>
    <property type="match status" value="2"/>
</dbReference>
<dbReference type="PANTHER" id="PTHR12558">
    <property type="entry name" value="CELL DIVISION CYCLE 16,23,27"/>
    <property type="match status" value="1"/>
</dbReference>
<evidence type="ECO:0000313" key="2">
    <source>
        <dbReference type="EMBL" id="MBC3881015.1"/>
    </source>
</evidence>
<reference evidence="2" key="1">
    <citation type="submission" date="2020-08" db="EMBL/GenBank/DDBJ databases">
        <title>Novel species isolated from subtropical streams in China.</title>
        <authorList>
            <person name="Lu H."/>
        </authorList>
    </citation>
    <scope>NUCLEOTIDE SEQUENCE</scope>
    <source>
        <strain evidence="2">LX22W</strain>
    </source>
</reference>
<accession>A0A923HPR2</accession>
<dbReference type="Proteomes" id="UP000627446">
    <property type="component" value="Unassembled WGS sequence"/>
</dbReference>
<feature type="compositionally biased region" description="Polar residues" evidence="1">
    <location>
        <begin position="94"/>
        <end position="104"/>
    </location>
</feature>
<keyword evidence="3" id="KW-1185">Reference proteome</keyword>
<organism evidence="2 3">
    <name type="scientific">Undibacterium nitidum</name>
    <dbReference type="NCBI Taxonomy" id="2762298"/>
    <lineage>
        <taxon>Bacteria</taxon>
        <taxon>Pseudomonadati</taxon>
        <taxon>Pseudomonadota</taxon>
        <taxon>Betaproteobacteria</taxon>
        <taxon>Burkholderiales</taxon>
        <taxon>Oxalobacteraceae</taxon>
        <taxon>Undibacterium</taxon>
    </lineage>
</organism>
<dbReference type="AlphaFoldDB" id="A0A923HPR2"/>
<dbReference type="Gene3D" id="1.25.40.10">
    <property type="entry name" value="Tetratricopeptide repeat domain"/>
    <property type="match status" value="2"/>
</dbReference>
<dbReference type="InterPro" id="IPR011990">
    <property type="entry name" value="TPR-like_helical_dom_sf"/>
</dbReference>
<dbReference type="SMART" id="SM00028">
    <property type="entry name" value="TPR"/>
    <property type="match status" value="4"/>
</dbReference>
<evidence type="ECO:0000256" key="1">
    <source>
        <dbReference type="SAM" id="MobiDB-lite"/>
    </source>
</evidence>
<sequence length="646" mass="73012">MKYFQLNRQANRQTQLQNFWQSMEQTQRRRKLCIVPIPSKEDVHAPITGHKFAFSALTSTVFSILFGMASSLASGTAQAQEPSPPVNVKPLKNKSATNQSSQETIPEHALSKELLFKLLSSDIAIQRGEWGSAFVTLLGVAQETRDPRIAKKAAEVAMGAQQINEALAAVKLWRDISPDSFEASQYYLSLMVVKADFNEIEKHFNLQLKTASKSEIPPLLHQAQRLLARMQDKKTAFGTLEKIVNGTSSSVDTHIVLSRGAFASGDAERSAAEAKIALALQPSSELAILSLAQALDKEQSFQAVVDFLKKNPESREVRLALATMLVEGRQLDAARQEFELILKDFETNQLPTSRIIFTLGSIELELNHSDKAEVYLQRYLKEADEDQDKNSAYINLAQVELQRKNTKAADAWLAKVENGDDKNTVWFNIQMRRALLMASDQRYTEARQFLQSVKANSEAEEVLLLQTETQVMKAAGQQLEAFIVLQAALSDFPQSPDLLYDFAMLAENLKRYPEMELALKQLIAVSPENPFAYNALGYSYADRNTQLDEANTLLKRAVELNPNDPYILDSLAWLRFRQKDYQQAEEILRRCLQMRRDPEIEIHLAEVLWAQEKREEAKLLLIDARKKDPSNELLKSTLDRLEIKLP</sequence>
<comment type="caution">
    <text evidence="2">The sequence shown here is derived from an EMBL/GenBank/DDBJ whole genome shotgun (WGS) entry which is preliminary data.</text>
</comment>
<feature type="region of interest" description="Disordered" evidence="1">
    <location>
        <begin position="76"/>
        <end position="105"/>
    </location>
</feature>
<dbReference type="RefSeq" id="WP_186914532.1">
    <property type="nucleotide sequence ID" value="NZ_JACOFZ010000001.1"/>
</dbReference>
<dbReference type="PANTHER" id="PTHR12558:SF13">
    <property type="entry name" value="CELL DIVISION CYCLE PROTEIN 27 HOMOLOG"/>
    <property type="match status" value="1"/>
</dbReference>
<dbReference type="Pfam" id="PF14559">
    <property type="entry name" value="TPR_19"/>
    <property type="match status" value="1"/>
</dbReference>
<protein>
    <submittedName>
        <fullName evidence="2">Tetratricopeptide repeat protein</fullName>
    </submittedName>
</protein>
<gene>
    <name evidence="2" type="ORF">H8K36_06490</name>
</gene>
<dbReference type="EMBL" id="JACOFZ010000001">
    <property type="protein sequence ID" value="MBC3881015.1"/>
    <property type="molecule type" value="Genomic_DNA"/>
</dbReference>
<evidence type="ECO:0000313" key="3">
    <source>
        <dbReference type="Proteomes" id="UP000627446"/>
    </source>
</evidence>
<dbReference type="InterPro" id="IPR019734">
    <property type="entry name" value="TPR_rpt"/>
</dbReference>
<proteinExistence type="predicted"/>